<evidence type="ECO:0000259" key="1">
    <source>
        <dbReference type="Pfam" id="PF12724"/>
    </source>
</evidence>
<sequence length="166" mass="17604">MTNVLVAFATKGGTTQAIAERLGSGLTDAGHAVTVVPVQDDPDPAAYDAVVIGSGVMSGSVYASAGQWVSAHRKGLAHKPTGVFVVCLDIASGERSRIEQARDYPSQLVALLPEEPIGTTVFAGPHEPQWRARWERLAARVGRAPRGDFRDWGAVDDWGGELTGRL</sequence>
<keyword evidence="3" id="KW-1185">Reference proteome</keyword>
<dbReference type="EMBL" id="CP045725">
    <property type="protein sequence ID" value="QGF23865.1"/>
    <property type="molecule type" value="Genomic_DNA"/>
</dbReference>
<protein>
    <recommendedName>
        <fullName evidence="1">Flavodoxin domain-containing protein</fullName>
    </recommendedName>
</protein>
<dbReference type="SUPFAM" id="SSF52218">
    <property type="entry name" value="Flavoproteins"/>
    <property type="match status" value="1"/>
</dbReference>
<proteinExistence type="predicted"/>
<dbReference type="Gene3D" id="3.40.50.360">
    <property type="match status" value="1"/>
</dbReference>
<dbReference type="AlphaFoldDB" id="A0A5Q2FGP2"/>
<evidence type="ECO:0000313" key="2">
    <source>
        <dbReference type="EMBL" id="QGF23865.1"/>
    </source>
</evidence>
<dbReference type="InterPro" id="IPR026816">
    <property type="entry name" value="Flavodoxin_dom"/>
</dbReference>
<organism evidence="2 3">
    <name type="scientific">Raineyella fluvialis</name>
    <dbReference type="NCBI Taxonomy" id="2662261"/>
    <lineage>
        <taxon>Bacteria</taxon>
        <taxon>Bacillati</taxon>
        <taxon>Actinomycetota</taxon>
        <taxon>Actinomycetes</taxon>
        <taxon>Propionibacteriales</taxon>
        <taxon>Propionibacteriaceae</taxon>
        <taxon>Raineyella</taxon>
    </lineage>
</organism>
<dbReference type="RefSeq" id="WP_153572395.1">
    <property type="nucleotide sequence ID" value="NZ_CP045725.1"/>
</dbReference>
<evidence type="ECO:0000313" key="3">
    <source>
        <dbReference type="Proteomes" id="UP000386847"/>
    </source>
</evidence>
<dbReference type="InterPro" id="IPR029039">
    <property type="entry name" value="Flavoprotein-like_sf"/>
</dbReference>
<name>A0A5Q2FGP2_9ACTN</name>
<reference evidence="2 3" key="1">
    <citation type="submission" date="2019-10" db="EMBL/GenBank/DDBJ databases">
        <title>Genomic analysis of Raineyella sp. CBA3103.</title>
        <authorList>
            <person name="Roh S.W."/>
        </authorList>
    </citation>
    <scope>NUCLEOTIDE SEQUENCE [LARGE SCALE GENOMIC DNA]</scope>
    <source>
        <strain evidence="2 3">CBA3103</strain>
    </source>
</reference>
<feature type="domain" description="Flavodoxin" evidence="1">
    <location>
        <begin position="5"/>
        <end position="124"/>
    </location>
</feature>
<dbReference type="KEGG" id="rain:Rai3103_09460"/>
<accession>A0A5Q2FGP2</accession>
<gene>
    <name evidence="2" type="ORF">Rai3103_09460</name>
</gene>
<dbReference type="Proteomes" id="UP000386847">
    <property type="component" value="Chromosome"/>
</dbReference>
<dbReference type="Pfam" id="PF12724">
    <property type="entry name" value="Flavodoxin_5"/>
    <property type="match status" value="1"/>
</dbReference>